<gene>
    <name evidence="1" type="ORF">BLA29_014563</name>
</gene>
<proteinExistence type="predicted"/>
<keyword evidence="2" id="KW-1185">Reference proteome</keyword>
<accession>A0A1Y3BKS1</accession>
<dbReference type="Proteomes" id="UP000194236">
    <property type="component" value="Unassembled WGS sequence"/>
</dbReference>
<evidence type="ECO:0000313" key="2">
    <source>
        <dbReference type="Proteomes" id="UP000194236"/>
    </source>
</evidence>
<reference evidence="1 2" key="1">
    <citation type="submission" date="2017-03" db="EMBL/GenBank/DDBJ databases">
        <title>Genome Survey of Euroglyphus maynei.</title>
        <authorList>
            <person name="Arlian L.G."/>
            <person name="Morgan M.S."/>
            <person name="Rider S.D."/>
        </authorList>
    </citation>
    <scope>NUCLEOTIDE SEQUENCE [LARGE SCALE GENOMIC DNA]</scope>
    <source>
        <strain evidence="1">Arlian Lab</strain>
        <tissue evidence="1">Whole body</tissue>
    </source>
</reference>
<evidence type="ECO:0000313" key="1">
    <source>
        <dbReference type="EMBL" id="OTF81560.1"/>
    </source>
</evidence>
<dbReference type="AlphaFoldDB" id="A0A1Y3BKS1"/>
<organism evidence="1 2">
    <name type="scientific">Euroglyphus maynei</name>
    <name type="common">Mayne's house dust mite</name>
    <dbReference type="NCBI Taxonomy" id="6958"/>
    <lineage>
        <taxon>Eukaryota</taxon>
        <taxon>Metazoa</taxon>
        <taxon>Ecdysozoa</taxon>
        <taxon>Arthropoda</taxon>
        <taxon>Chelicerata</taxon>
        <taxon>Arachnida</taxon>
        <taxon>Acari</taxon>
        <taxon>Acariformes</taxon>
        <taxon>Sarcoptiformes</taxon>
        <taxon>Astigmata</taxon>
        <taxon>Psoroptidia</taxon>
        <taxon>Analgoidea</taxon>
        <taxon>Pyroglyphidae</taxon>
        <taxon>Pyroglyphinae</taxon>
        <taxon>Euroglyphus</taxon>
    </lineage>
</organism>
<name>A0A1Y3BKS1_EURMA</name>
<sequence length="22" mass="2768">MKFVQKYAVVHRNVTLHRLKHY</sequence>
<comment type="caution">
    <text evidence="1">The sequence shown here is derived from an EMBL/GenBank/DDBJ whole genome shotgun (WGS) entry which is preliminary data.</text>
</comment>
<protein>
    <submittedName>
        <fullName evidence="1">Uncharacterized protein</fullName>
    </submittedName>
</protein>
<dbReference type="EMBL" id="MUJZ01012946">
    <property type="protein sequence ID" value="OTF81560.1"/>
    <property type="molecule type" value="Genomic_DNA"/>
</dbReference>